<evidence type="ECO:0000256" key="4">
    <source>
        <dbReference type="ARBA" id="ARBA00023180"/>
    </source>
</evidence>
<keyword evidence="2" id="KW-0677">Repeat</keyword>
<keyword evidence="1 5" id="KW-0768">Sushi</keyword>
<dbReference type="PROSITE" id="PS50835">
    <property type="entry name" value="IG_LIKE"/>
    <property type="match status" value="1"/>
</dbReference>
<dbReference type="EMBL" id="JARKIK010000031">
    <property type="protein sequence ID" value="KAK8741228.1"/>
    <property type="molecule type" value="Genomic_DNA"/>
</dbReference>
<dbReference type="Proteomes" id="UP001445076">
    <property type="component" value="Unassembled WGS sequence"/>
</dbReference>
<protein>
    <recommendedName>
        <fullName evidence="11">Sushi domain-containing protein</fullName>
    </recommendedName>
</protein>
<reference evidence="9 10" key="1">
    <citation type="journal article" date="2024" name="BMC Genomics">
        <title>Genome assembly of redclaw crayfish (Cherax quadricarinatus) provides insights into its immune adaptation and hypoxia tolerance.</title>
        <authorList>
            <person name="Liu Z."/>
            <person name="Zheng J."/>
            <person name="Li H."/>
            <person name="Fang K."/>
            <person name="Wang S."/>
            <person name="He J."/>
            <person name="Zhou D."/>
            <person name="Weng S."/>
            <person name="Chi M."/>
            <person name="Gu Z."/>
            <person name="He J."/>
            <person name="Li F."/>
            <person name="Wang M."/>
        </authorList>
    </citation>
    <scope>NUCLEOTIDE SEQUENCE [LARGE SCALE GENOMIC DNA]</scope>
    <source>
        <strain evidence="9">ZL_2023a</strain>
    </source>
</reference>
<dbReference type="Gene3D" id="2.10.70.10">
    <property type="entry name" value="Complement Module, domain 1"/>
    <property type="match status" value="3"/>
</dbReference>
<evidence type="ECO:0000259" key="8">
    <source>
        <dbReference type="PROSITE" id="PS50923"/>
    </source>
</evidence>
<evidence type="ECO:0000256" key="6">
    <source>
        <dbReference type="SAM" id="Phobius"/>
    </source>
</evidence>
<keyword evidence="6" id="KW-0472">Membrane</keyword>
<dbReference type="InterPro" id="IPR000436">
    <property type="entry name" value="Sushi_SCR_CCP_dom"/>
</dbReference>
<feature type="transmembrane region" description="Helical" evidence="6">
    <location>
        <begin position="403"/>
        <end position="425"/>
    </location>
</feature>
<evidence type="ECO:0000256" key="2">
    <source>
        <dbReference type="ARBA" id="ARBA00022737"/>
    </source>
</evidence>
<dbReference type="CDD" id="cd00033">
    <property type="entry name" value="CCP"/>
    <property type="match status" value="1"/>
</dbReference>
<name>A0AAW0XMQ9_CHEQU</name>
<proteinExistence type="predicted"/>
<dbReference type="PROSITE" id="PS50923">
    <property type="entry name" value="SUSHI"/>
    <property type="match status" value="2"/>
</dbReference>
<keyword evidence="3" id="KW-1015">Disulfide bond</keyword>
<keyword evidence="4" id="KW-0325">Glycoprotein</keyword>
<feature type="domain" description="Sushi" evidence="8">
    <location>
        <begin position="191"/>
        <end position="256"/>
    </location>
</feature>
<feature type="domain" description="Sushi" evidence="8">
    <location>
        <begin position="258"/>
        <end position="322"/>
    </location>
</feature>
<evidence type="ECO:0000256" key="5">
    <source>
        <dbReference type="PROSITE-ProRule" id="PRU00302"/>
    </source>
</evidence>
<evidence type="ECO:0000256" key="1">
    <source>
        <dbReference type="ARBA" id="ARBA00022659"/>
    </source>
</evidence>
<accession>A0AAW0XMQ9</accession>
<dbReference type="PANTHER" id="PTHR19325:SF571">
    <property type="entry name" value="SUSHI DOMAIN-CONTAINING PROTEIN"/>
    <property type="match status" value="1"/>
</dbReference>
<evidence type="ECO:0000256" key="3">
    <source>
        <dbReference type="ARBA" id="ARBA00023157"/>
    </source>
</evidence>
<evidence type="ECO:0000259" key="7">
    <source>
        <dbReference type="PROSITE" id="PS50835"/>
    </source>
</evidence>
<dbReference type="SMART" id="SM00032">
    <property type="entry name" value="CCP"/>
    <property type="match status" value="3"/>
</dbReference>
<dbReference type="InterPro" id="IPR007110">
    <property type="entry name" value="Ig-like_dom"/>
</dbReference>
<dbReference type="Pfam" id="PF00084">
    <property type="entry name" value="Sushi"/>
    <property type="match status" value="2"/>
</dbReference>
<dbReference type="PANTHER" id="PTHR19325">
    <property type="entry name" value="COMPLEMENT COMPONENT-RELATED SUSHI DOMAIN-CONTAINING"/>
    <property type="match status" value="1"/>
</dbReference>
<evidence type="ECO:0008006" key="11">
    <source>
        <dbReference type="Google" id="ProtNLM"/>
    </source>
</evidence>
<keyword evidence="6" id="KW-1133">Transmembrane helix</keyword>
<dbReference type="InterPro" id="IPR050350">
    <property type="entry name" value="Compl-Cell_Adhes-Reg"/>
</dbReference>
<organism evidence="9 10">
    <name type="scientific">Cherax quadricarinatus</name>
    <name type="common">Australian red claw crayfish</name>
    <dbReference type="NCBI Taxonomy" id="27406"/>
    <lineage>
        <taxon>Eukaryota</taxon>
        <taxon>Metazoa</taxon>
        <taxon>Ecdysozoa</taxon>
        <taxon>Arthropoda</taxon>
        <taxon>Crustacea</taxon>
        <taxon>Multicrustacea</taxon>
        <taxon>Malacostraca</taxon>
        <taxon>Eumalacostraca</taxon>
        <taxon>Eucarida</taxon>
        <taxon>Decapoda</taxon>
        <taxon>Pleocyemata</taxon>
        <taxon>Astacidea</taxon>
        <taxon>Parastacoidea</taxon>
        <taxon>Parastacidae</taxon>
        <taxon>Cherax</taxon>
    </lineage>
</organism>
<keyword evidence="6" id="KW-0812">Transmembrane</keyword>
<keyword evidence="10" id="KW-1185">Reference proteome</keyword>
<dbReference type="SUPFAM" id="SSF57535">
    <property type="entry name" value="Complement control module/SCR domain"/>
    <property type="match status" value="3"/>
</dbReference>
<evidence type="ECO:0000313" key="9">
    <source>
        <dbReference type="EMBL" id="KAK8741228.1"/>
    </source>
</evidence>
<dbReference type="AlphaFoldDB" id="A0AAW0XMQ9"/>
<gene>
    <name evidence="9" type="ORF">OTU49_002569</name>
</gene>
<sequence length="446" mass="48288">MLGVEAVGGQYVVNHCYCFSDGFDANITAAIAKFPPQNSLIYQYTGALYNKYSSFVPCQCADVTRVQTTVVMTNTSIMAAANATIVPSNASAAAVRNATQTTTLLLINLSTKMMTVQLPQMRQLVPSLNSTLISGQYYNLTNVTATAANFNLQFVLRGRNASLSDQVCAGLVAVFSNDTSVNLTSSNCTVVGCNQTSPAPPTNGNLTSTGTLAGATATYTCNAGYRLSTLTNEVVSVCDHNTTTWTPLPANLSCPLDMRCKGSPPPIPQFMVNNWDRVTREQGTQITYTCQISYRPVVGTSMISTCQNTTWTNISTNFQCEYVGCSDSPPQVPDNVKLYWDSSMLEKSTAIYSCVDGFVAIGSVQQLTLTCLNMTWGELPSNFLCVGSDYNFMNSGNFDDVNYFFIVTIPSLAALMCFMCCCLCCTRIDSPLFCLCSPRKKSNSYP</sequence>
<feature type="domain" description="Ig-like" evidence="7">
    <location>
        <begin position="268"/>
        <end position="370"/>
    </location>
</feature>
<evidence type="ECO:0000313" key="10">
    <source>
        <dbReference type="Proteomes" id="UP001445076"/>
    </source>
</evidence>
<comment type="caution">
    <text evidence="9">The sequence shown here is derived from an EMBL/GenBank/DDBJ whole genome shotgun (WGS) entry which is preliminary data.</text>
</comment>
<dbReference type="InterPro" id="IPR035976">
    <property type="entry name" value="Sushi/SCR/CCP_sf"/>
</dbReference>
<comment type="caution">
    <text evidence="5">Lacks conserved residue(s) required for the propagation of feature annotation.</text>
</comment>